<accession>A0A4T0H360</accession>
<dbReference type="GO" id="GO:0000226">
    <property type="term" value="P:microtubule cytoskeleton organization"/>
    <property type="evidence" value="ECO:0007669"/>
    <property type="project" value="TreeGrafter"/>
</dbReference>
<dbReference type="AlphaFoldDB" id="A0A4T0H360"/>
<dbReference type="InterPro" id="IPR016024">
    <property type="entry name" value="ARM-type_fold"/>
</dbReference>
<dbReference type="GO" id="GO:0005096">
    <property type="term" value="F:GTPase activator activity"/>
    <property type="evidence" value="ECO:0007669"/>
    <property type="project" value="InterPro"/>
</dbReference>
<dbReference type="PANTHER" id="PTHR12658:SF0">
    <property type="entry name" value="TUBULIN-SPECIFIC CHAPERONE D"/>
    <property type="match status" value="1"/>
</dbReference>
<dbReference type="InterPro" id="IPR058033">
    <property type="entry name" value="ARM_TBCD_2nd"/>
</dbReference>
<evidence type="ECO:0000313" key="2">
    <source>
        <dbReference type="EMBL" id="TIB09670.1"/>
    </source>
</evidence>
<evidence type="ECO:0000313" key="3">
    <source>
        <dbReference type="Proteomes" id="UP000306954"/>
    </source>
</evidence>
<organism evidence="2 3">
    <name type="scientific">Wallemia ichthyophaga</name>
    <dbReference type="NCBI Taxonomy" id="245174"/>
    <lineage>
        <taxon>Eukaryota</taxon>
        <taxon>Fungi</taxon>
        <taxon>Dikarya</taxon>
        <taxon>Basidiomycota</taxon>
        <taxon>Wallemiomycotina</taxon>
        <taxon>Wallemiomycetes</taxon>
        <taxon>Wallemiales</taxon>
        <taxon>Wallemiaceae</taxon>
        <taxon>Wallemia</taxon>
    </lineage>
</organism>
<dbReference type="InterPro" id="IPR033162">
    <property type="entry name" value="TBCD"/>
</dbReference>
<name>A0A4T0H360_WALIC</name>
<dbReference type="Pfam" id="PF25767">
    <property type="entry name" value="ARM_TBCD_2nd"/>
    <property type="match status" value="1"/>
</dbReference>
<reference evidence="2 3" key="1">
    <citation type="submission" date="2019-03" db="EMBL/GenBank/DDBJ databases">
        <title>Sequencing 23 genomes of Wallemia ichthyophaga.</title>
        <authorList>
            <person name="Gostincar C."/>
        </authorList>
    </citation>
    <scope>NUCLEOTIDE SEQUENCE [LARGE SCALE GENOMIC DNA]</scope>
    <source>
        <strain evidence="2 3">EXF-8621</strain>
    </source>
</reference>
<dbReference type="InterPro" id="IPR011989">
    <property type="entry name" value="ARM-like"/>
</dbReference>
<comment type="caution">
    <text evidence="2">The sequence shown here is derived from an EMBL/GenBank/DDBJ whole genome shotgun (WGS) entry which is preliminary data.</text>
</comment>
<proteinExistence type="predicted"/>
<dbReference type="Pfam" id="PF23579">
    <property type="entry name" value="ARM_TBCD"/>
    <property type="match status" value="1"/>
</dbReference>
<dbReference type="GO" id="GO:0007023">
    <property type="term" value="P:post-chaperonin tubulin folding pathway"/>
    <property type="evidence" value="ECO:0007669"/>
    <property type="project" value="InterPro"/>
</dbReference>
<dbReference type="Proteomes" id="UP000306954">
    <property type="component" value="Unassembled WGS sequence"/>
</dbReference>
<dbReference type="PANTHER" id="PTHR12658">
    <property type="entry name" value="BETA-TUBULIN COFACTOR D"/>
    <property type="match status" value="1"/>
</dbReference>
<dbReference type="SUPFAM" id="SSF48371">
    <property type="entry name" value="ARM repeat"/>
    <property type="match status" value="1"/>
</dbReference>
<protein>
    <recommendedName>
        <fullName evidence="1">Tubulin-folding cofactor D ARM repeats domain-containing protein</fullName>
    </recommendedName>
</protein>
<evidence type="ECO:0000259" key="1">
    <source>
        <dbReference type="Pfam" id="PF25767"/>
    </source>
</evidence>
<dbReference type="GO" id="GO:0048487">
    <property type="term" value="F:beta-tubulin binding"/>
    <property type="evidence" value="ECO:0007669"/>
    <property type="project" value="InterPro"/>
</dbReference>
<dbReference type="EMBL" id="SPOF01000039">
    <property type="protein sequence ID" value="TIB09670.1"/>
    <property type="molecule type" value="Genomic_DNA"/>
</dbReference>
<dbReference type="GO" id="GO:0007021">
    <property type="term" value="P:tubulin complex assembly"/>
    <property type="evidence" value="ECO:0007669"/>
    <property type="project" value="InterPro"/>
</dbReference>
<dbReference type="Gene3D" id="1.25.10.10">
    <property type="entry name" value="Leucine-rich Repeat Variant"/>
    <property type="match status" value="2"/>
</dbReference>
<sequence>MDEDELLSTFNHLQDYNRYLSTVLDEGVVDLRAKDSAVYQIGLIVRVLPSRERELTEQSYLLDPYLDRMLSPAISALSISLSHQHSDSAKNTLSRLIYTFCKTRGYKVISRFFPHSIPDLVLVINASRSFTQTVTWEFRYVVLLWLSIAIKIPFDLGKILPGEDVAAQLQGLCTEYFFYPGKEREGAVLVLSRAFMRQDMKPYLSGFVGWCSDQLSSHEKNAFIAPSILQFFCEILKVSQGATVAELQSPIEVALSRTVDKSSLNPLLRKYHVKLTARVSNKLSTNIDRVEDTIGQLLDYLSDSDTIVRWSAAKHLSRLAGKLDEGGRRDILEAILSLYAYGTDVEDATTEAFATCDYAQVSENTWHGTTLALAECVRNGIVPPYFIPNLIPAAVASLHFDLKKGAASVGSNSRDAAAYLFWAMARSVAPQHLASIIDTVSVNLIQKALFDREVHIRRAASAAFQELVGRTNLVKYGIDVLRAVDFFVVGVRRTAFLDAAVEVCEYDFYRNSIIPFVASNVLTHWDFDMRKLSSKFMGRVCEKHVYLVDEVVNKLTPRISTNDPILLHGSLATLYQLASALPCANELHDRVFGQLKQVQLWALQTPRFSPVLEVCNNVIGAVSNTTNAPKHQDIALKIISAGMTHKSEVVRFASSNALGKLSKNCDCDRVIVKMISDFDTAEEAHQQSIPLALGHIHYSNVGVRTEALECLLRICKAKVVVECRVNAYESLSKVFSSLDDDAQKETVLHNFYNGLWDYAIDQRGDVGAWVRQSCAKGLGMCIGAHYSSRFVEMVISRLVGVSLDNIYTSRWIALDELEKILPFTTQSLATPLEHFIEDTKQMTEDVYSSNKIYENVVPLYEKCEPVRDGILMGLALAIISKNEVSVYNSRKAVLRISEELLDDVMVRCQKLAGTNTKTSFFTGLANILFNVADESAFEKEDHFKQLVTFNEKYCQKSKVISRITVGMKIATVLYYKFGYSEAHQTLRQYLLHPLPRIRATTAEEVYIQAQTYATSSDKQLEWLMDTDWLSKSITRIIASEVYL</sequence>
<feature type="domain" description="Tubulin-folding cofactor D ARM repeats" evidence="1">
    <location>
        <begin position="284"/>
        <end position="478"/>
    </location>
</feature>
<gene>
    <name evidence="2" type="ORF">E3P90_03195</name>
</gene>